<dbReference type="AlphaFoldDB" id="A0A4Z0PHR3"/>
<sequence length="155" mass="17189">MHIPYYLCQPNQAPVVIVGTIVLAPASTLQFAMMQRLRFFCLLLVLGFGFVRSAVPMAVAQPAGRPLPAPKGTDEKSFLVYPNPSNGIVHIAINGFEGRRLELRILNVIGTVIYRETITELNGPKTLDLSKFASGLYYVKLEGERASEMRKLVIR</sequence>
<feature type="transmembrane region" description="Helical" evidence="1">
    <location>
        <begin position="12"/>
        <end position="32"/>
    </location>
</feature>
<feature type="transmembrane region" description="Helical" evidence="1">
    <location>
        <begin position="39"/>
        <end position="59"/>
    </location>
</feature>
<evidence type="ECO:0000313" key="4">
    <source>
        <dbReference type="Proteomes" id="UP000297739"/>
    </source>
</evidence>
<gene>
    <name evidence="3" type="ORF">E5J99_14815</name>
</gene>
<dbReference type="Proteomes" id="UP000297739">
    <property type="component" value="Unassembled WGS sequence"/>
</dbReference>
<evidence type="ECO:0000256" key="1">
    <source>
        <dbReference type="SAM" id="Phobius"/>
    </source>
</evidence>
<feature type="domain" description="Secretion system C-terminal sorting" evidence="2">
    <location>
        <begin position="80"/>
        <end position="154"/>
    </location>
</feature>
<organism evidence="3 4">
    <name type="scientific">Hymenobacter elongatus</name>
    <dbReference type="NCBI Taxonomy" id="877208"/>
    <lineage>
        <taxon>Bacteria</taxon>
        <taxon>Pseudomonadati</taxon>
        <taxon>Bacteroidota</taxon>
        <taxon>Cytophagia</taxon>
        <taxon>Cytophagales</taxon>
        <taxon>Hymenobacteraceae</taxon>
        <taxon>Hymenobacter</taxon>
    </lineage>
</organism>
<keyword evidence="4" id="KW-1185">Reference proteome</keyword>
<dbReference type="NCBIfam" id="TIGR04183">
    <property type="entry name" value="Por_Secre_tail"/>
    <property type="match status" value="1"/>
</dbReference>
<name>A0A4Z0PHR3_9BACT</name>
<dbReference type="EMBL" id="SRLD01000030">
    <property type="protein sequence ID" value="TGE14768.1"/>
    <property type="molecule type" value="Genomic_DNA"/>
</dbReference>
<protein>
    <submittedName>
        <fullName evidence="3">T9SS type A sorting domain-containing protein</fullName>
    </submittedName>
</protein>
<comment type="caution">
    <text evidence="3">The sequence shown here is derived from an EMBL/GenBank/DDBJ whole genome shotgun (WGS) entry which is preliminary data.</text>
</comment>
<evidence type="ECO:0000313" key="3">
    <source>
        <dbReference type="EMBL" id="TGE14768.1"/>
    </source>
</evidence>
<dbReference type="Pfam" id="PF18962">
    <property type="entry name" value="Por_Secre_tail"/>
    <property type="match status" value="1"/>
</dbReference>
<dbReference type="OrthoDB" id="2985529at2"/>
<accession>A0A4Z0PHR3</accession>
<keyword evidence="1" id="KW-0472">Membrane</keyword>
<reference evidence="3 4" key="1">
    <citation type="submission" date="2019-04" db="EMBL/GenBank/DDBJ databases">
        <authorList>
            <person name="Feng G."/>
            <person name="Zhang J."/>
            <person name="Zhu H."/>
        </authorList>
    </citation>
    <scope>NUCLEOTIDE SEQUENCE [LARGE SCALE GENOMIC DNA]</scope>
    <source>
        <strain evidence="3 4">JCM 17223</strain>
    </source>
</reference>
<evidence type="ECO:0000259" key="2">
    <source>
        <dbReference type="Pfam" id="PF18962"/>
    </source>
</evidence>
<dbReference type="InterPro" id="IPR026444">
    <property type="entry name" value="Secre_tail"/>
</dbReference>
<keyword evidence="1" id="KW-1133">Transmembrane helix</keyword>
<proteinExistence type="predicted"/>
<keyword evidence="1" id="KW-0812">Transmembrane</keyword>